<feature type="region of interest" description="Disordered" evidence="1">
    <location>
        <begin position="1"/>
        <end position="20"/>
    </location>
</feature>
<accession>A0A158KYU3</accession>
<dbReference type="AlphaFoldDB" id="A0A158KYU3"/>
<keyword evidence="3" id="KW-1185">Reference proteome</keyword>
<dbReference type="EMBL" id="FCOM02000066">
    <property type="protein sequence ID" value="SAL85909.1"/>
    <property type="molecule type" value="Genomic_DNA"/>
</dbReference>
<dbReference type="Proteomes" id="UP000055019">
    <property type="component" value="Unassembled WGS sequence"/>
</dbReference>
<sequence length="52" mass="5850">MHAPVGKPGCSHGAPQAMTAEGRLRLKRVSMRFLVVGDTKRYRPSRWEVKAE</sequence>
<organism evidence="2 3">
    <name type="scientific">Caballeronia arvi</name>
    <dbReference type="NCBI Taxonomy" id="1777135"/>
    <lineage>
        <taxon>Bacteria</taxon>
        <taxon>Pseudomonadati</taxon>
        <taxon>Pseudomonadota</taxon>
        <taxon>Betaproteobacteria</taxon>
        <taxon>Burkholderiales</taxon>
        <taxon>Burkholderiaceae</taxon>
        <taxon>Caballeronia</taxon>
    </lineage>
</organism>
<name>A0A158KYU3_9BURK</name>
<evidence type="ECO:0000313" key="2">
    <source>
        <dbReference type="EMBL" id="SAL85909.1"/>
    </source>
</evidence>
<gene>
    <name evidence="2" type="ORF">AWB74_07490</name>
</gene>
<evidence type="ECO:0000256" key="1">
    <source>
        <dbReference type="SAM" id="MobiDB-lite"/>
    </source>
</evidence>
<proteinExistence type="predicted"/>
<protein>
    <submittedName>
        <fullName evidence="2">Uncharacterized protein</fullName>
    </submittedName>
</protein>
<comment type="caution">
    <text evidence="2">The sequence shown here is derived from an EMBL/GenBank/DDBJ whole genome shotgun (WGS) entry which is preliminary data.</text>
</comment>
<reference evidence="2" key="1">
    <citation type="submission" date="2016-01" db="EMBL/GenBank/DDBJ databases">
        <authorList>
            <person name="Peeters C."/>
        </authorList>
    </citation>
    <scope>NUCLEOTIDE SEQUENCE [LARGE SCALE GENOMIC DNA]</scope>
    <source>
        <strain evidence="2">LMG 29317</strain>
    </source>
</reference>
<evidence type="ECO:0000313" key="3">
    <source>
        <dbReference type="Proteomes" id="UP000055019"/>
    </source>
</evidence>